<sequence length="358" mass="36664">MPHRVVPRGGSRGAARVVLAGVVVLALAAAGFVAWRALTPATPLARATGLVPADATRLSWTDWEGVRRELGTDVGPGSSAEEVDAFLAEAFDADLSSMSALGTSAGVMQEELGLSPATVSWELLAQSGTGAVEVLGVADDVDLDAVADRLAELGWTEPEEEDGVWVGGPDVLATTGSMLTPELQHVALLADEGVVVTSDQAPYLEQVLAEDDGGPEGLADLAESLEEPLAAAVYDGPYACEHLAMSQADDDARAEADQLLEAAGEVHPLTGFAMGVRPGGDVRAVMQVEDADDAPGDAEARARLAAGPAPGQGGEFADRFSVVGAASEGREVVLDLRPVEGGYVLSDLTSGPVLFATC</sequence>
<name>A0ABT1KT11_9ACTN</name>
<evidence type="ECO:0000313" key="1">
    <source>
        <dbReference type="EMBL" id="MCP3420885.1"/>
    </source>
</evidence>
<accession>A0ABT1KT11</accession>
<dbReference type="RefSeq" id="WP_254180104.1">
    <property type="nucleotide sequence ID" value="NZ_JANARS010000001.1"/>
</dbReference>
<dbReference type="EMBL" id="JANARS010000001">
    <property type="protein sequence ID" value="MCP3420885.1"/>
    <property type="molecule type" value="Genomic_DNA"/>
</dbReference>
<proteinExistence type="predicted"/>
<reference evidence="1 2" key="1">
    <citation type="submission" date="2022-06" db="EMBL/GenBank/DDBJ databases">
        <authorList>
            <person name="So Y."/>
        </authorList>
    </citation>
    <scope>NUCLEOTIDE SEQUENCE [LARGE SCALE GENOMIC DNA]</scope>
    <source>
        <strain evidence="1 2">STR3</strain>
    </source>
</reference>
<dbReference type="Proteomes" id="UP001204524">
    <property type="component" value="Unassembled WGS sequence"/>
</dbReference>
<organism evidence="1 2">
    <name type="scientific">Nocardioides pinisoli</name>
    <dbReference type="NCBI Taxonomy" id="2950279"/>
    <lineage>
        <taxon>Bacteria</taxon>
        <taxon>Bacillati</taxon>
        <taxon>Actinomycetota</taxon>
        <taxon>Actinomycetes</taxon>
        <taxon>Propionibacteriales</taxon>
        <taxon>Nocardioidaceae</taxon>
        <taxon>Nocardioides</taxon>
    </lineage>
</organism>
<keyword evidence="2" id="KW-1185">Reference proteome</keyword>
<gene>
    <name evidence="1" type="ORF">NCI01_03675</name>
</gene>
<protein>
    <recommendedName>
        <fullName evidence="3">DUF3352 domain-containing protein</fullName>
    </recommendedName>
</protein>
<comment type="caution">
    <text evidence="1">The sequence shown here is derived from an EMBL/GenBank/DDBJ whole genome shotgun (WGS) entry which is preliminary data.</text>
</comment>
<evidence type="ECO:0008006" key="3">
    <source>
        <dbReference type="Google" id="ProtNLM"/>
    </source>
</evidence>
<evidence type="ECO:0000313" key="2">
    <source>
        <dbReference type="Proteomes" id="UP001204524"/>
    </source>
</evidence>